<protein>
    <submittedName>
        <fullName evidence="1">Uncharacterized protein</fullName>
    </submittedName>
</protein>
<gene>
    <name evidence="1" type="ORF">EC9_03190</name>
</gene>
<keyword evidence="2" id="KW-1185">Reference proteome</keyword>
<accession>A0A517LU57</accession>
<dbReference type="KEGG" id="ruv:EC9_03190"/>
<sequence length="70" mass="7558">MEKRTSTKQLPSSDDLPYFWLCPTAMLIVLTPEESTSVVRGESPEIARANTAPAPDGGVVNHDALICSNQ</sequence>
<proteinExistence type="predicted"/>
<evidence type="ECO:0000313" key="1">
    <source>
        <dbReference type="EMBL" id="QDS86160.1"/>
    </source>
</evidence>
<name>A0A517LU57_9BACT</name>
<reference evidence="1 2" key="1">
    <citation type="submission" date="2019-02" db="EMBL/GenBank/DDBJ databases">
        <title>Deep-cultivation of Planctomycetes and their phenomic and genomic characterization uncovers novel biology.</title>
        <authorList>
            <person name="Wiegand S."/>
            <person name="Jogler M."/>
            <person name="Boedeker C."/>
            <person name="Pinto D."/>
            <person name="Vollmers J."/>
            <person name="Rivas-Marin E."/>
            <person name="Kohn T."/>
            <person name="Peeters S.H."/>
            <person name="Heuer A."/>
            <person name="Rast P."/>
            <person name="Oberbeckmann S."/>
            <person name="Bunk B."/>
            <person name="Jeske O."/>
            <person name="Meyerdierks A."/>
            <person name="Storesund J.E."/>
            <person name="Kallscheuer N."/>
            <person name="Luecker S."/>
            <person name="Lage O.M."/>
            <person name="Pohl T."/>
            <person name="Merkel B.J."/>
            <person name="Hornburger P."/>
            <person name="Mueller R.-W."/>
            <person name="Bruemmer F."/>
            <person name="Labrenz M."/>
            <person name="Spormann A.M."/>
            <person name="Op den Camp H."/>
            <person name="Overmann J."/>
            <person name="Amann R."/>
            <person name="Jetten M.S.M."/>
            <person name="Mascher T."/>
            <person name="Medema M.H."/>
            <person name="Devos D.P."/>
            <person name="Kaster A.-K."/>
            <person name="Ovreas L."/>
            <person name="Rohde M."/>
            <person name="Galperin M.Y."/>
            <person name="Jogler C."/>
        </authorList>
    </citation>
    <scope>NUCLEOTIDE SEQUENCE [LARGE SCALE GENOMIC DNA]</scope>
    <source>
        <strain evidence="1 2">EC9</strain>
    </source>
</reference>
<dbReference type="AlphaFoldDB" id="A0A517LU57"/>
<organism evidence="1 2">
    <name type="scientific">Rosistilla ulvae</name>
    <dbReference type="NCBI Taxonomy" id="1930277"/>
    <lineage>
        <taxon>Bacteria</taxon>
        <taxon>Pseudomonadati</taxon>
        <taxon>Planctomycetota</taxon>
        <taxon>Planctomycetia</taxon>
        <taxon>Pirellulales</taxon>
        <taxon>Pirellulaceae</taxon>
        <taxon>Rosistilla</taxon>
    </lineage>
</organism>
<dbReference type="Proteomes" id="UP000319557">
    <property type="component" value="Chromosome"/>
</dbReference>
<dbReference type="EMBL" id="CP036261">
    <property type="protein sequence ID" value="QDS86160.1"/>
    <property type="molecule type" value="Genomic_DNA"/>
</dbReference>
<evidence type="ECO:0000313" key="2">
    <source>
        <dbReference type="Proteomes" id="UP000319557"/>
    </source>
</evidence>